<comment type="caution">
    <text evidence="3">The sequence shown here is derived from an EMBL/GenBank/DDBJ whole genome shotgun (WGS) entry which is preliminary data.</text>
</comment>
<feature type="chain" id="PRO_5045518652" description="Surface antigen" evidence="2">
    <location>
        <begin position="27"/>
        <end position="200"/>
    </location>
</feature>
<evidence type="ECO:0000256" key="2">
    <source>
        <dbReference type="SAM" id="SignalP"/>
    </source>
</evidence>
<feature type="region of interest" description="Disordered" evidence="1">
    <location>
        <begin position="114"/>
        <end position="160"/>
    </location>
</feature>
<gene>
    <name evidence="3" type="ORF">GCM10023208_11880</name>
</gene>
<keyword evidence="2" id="KW-0732">Signal</keyword>
<reference evidence="4" key="1">
    <citation type="journal article" date="2019" name="Int. J. Syst. Evol. Microbiol.">
        <title>The Global Catalogue of Microorganisms (GCM) 10K type strain sequencing project: providing services to taxonomists for standard genome sequencing and annotation.</title>
        <authorList>
            <consortium name="The Broad Institute Genomics Platform"/>
            <consortium name="The Broad Institute Genome Sequencing Center for Infectious Disease"/>
            <person name="Wu L."/>
            <person name="Ma J."/>
        </authorList>
    </citation>
    <scope>NUCLEOTIDE SEQUENCE [LARGE SCALE GENOMIC DNA]</scope>
    <source>
        <strain evidence="4">JCM 18014</strain>
    </source>
</reference>
<keyword evidence="4" id="KW-1185">Reference proteome</keyword>
<proteinExistence type="predicted"/>
<dbReference type="Proteomes" id="UP001500518">
    <property type="component" value="Unassembled WGS sequence"/>
</dbReference>
<name>A0ABP9K8N3_9SPHN</name>
<feature type="compositionally biased region" description="Polar residues" evidence="1">
    <location>
        <begin position="53"/>
        <end position="62"/>
    </location>
</feature>
<evidence type="ECO:0000256" key="1">
    <source>
        <dbReference type="SAM" id="MobiDB-lite"/>
    </source>
</evidence>
<dbReference type="EMBL" id="BAABHV010000009">
    <property type="protein sequence ID" value="GAA5051712.1"/>
    <property type="molecule type" value="Genomic_DNA"/>
</dbReference>
<sequence>MKKLIRIAGIVLAPFALASLAAPASAQFGGIGRVINDARNAAENQDEDEPQTQEECVQDSSPSVGRAVLGGILGRASRDVANRAGVSSFLPVAEFSDQLTGAIACRLDPEEQRQAAEATMAATRGTDDGSGAEVGATSAWVSETREGVSGRSTVTSRDERPGQGLDCIVVSDVIIVSGEETRADKRMCRRPPSPRYAIAA</sequence>
<evidence type="ECO:0008006" key="5">
    <source>
        <dbReference type="Google" id="ProtNLM"/>
    </source>
</evidence>
<organism evidence="3 4">
    <name type="scientific">Erythrobacter westpacificensis</name>
    <dbReference type="NCBI Taxonomy" id="1055231"/>
    <lineage>
        <taxon>Bacteria</taxon>
        <taxon>Pseudomonadati</taxon>
        <taxon>Pseudomonadota</taxon>
        <taxon>Alphaproteobacteria</taxon>
        <taxon>Sphingomonadales</taxon>
        <taxon>Erythrobacteraceae</taxon>
        <taxon>Erythrobacter/Porphyrobacter group</taxon>
        <taxon>Erythrobacter</taxon>
    </lineage>
</organism>
<accession>A0ABP9K8N3</accession>
<feature type="signal peptide" evidence="2">
    <location>
        <begin position="1"/>
        <end position="26"/>
    </location>
</feature>
<evidence type="ECO:0000313" key="4">
    <source>
        <dbReference type="Proteomes" id="UP001500518"/>
    </source>
</evidence>
<evidence type="ECO:0000313" key="3">
    <source>
        <dbReference type="EMBL" id="GAA5051712.1"/>
    </source>
</evidence>
<protein>
    <recommendedName>
        <fullName evidence="5">Surface antigen</fullName>
    </recommendedName>
</protein>
<dbReference type="RefSeq" id="WP_346032197.1">
    <property type="nucleotide sequence ID" value="NZ_BAABHV010000009.1"/>
</dbReference>
<feature type="region of interest" description="Disordered" evidence="1">
    <location>
        <begin position="42"/>
        <end position="62"/>
    </location>
</feature>